<protein>
    <recommendedName>
        <fullName evidence="8">Poly(A) polymerase catalytic subunit domain-containing protein</fullName>
    </recommendedName>
</protein>
<dbReference type="GO" id="GO:0016740">
    <property type="term" value="F:transferase activity"/>
    <property type="evidence" value="ECO:0007669"/>
    <property type="project" value="UniProtKB-KW"/>
</dbReference>
<name>A0A6C0JZN0_9ZZZZ</name>
<dbReference type="GO" id="GO:0044423">
    <property type="term" value="C:virion component"/>
    <property type="evidence" value="ECO:0007669"/>
    <property type="project" value="UniProtKB-KW"/>
</dbReference>
<dbReference type="EMBL" id="MN740780">
    <property type="protein sequence ID" value="QHU11255.1"/>
    <property type="molecule type" value="Genomic_DNA"/>
</dbReference>
<evidence type="ECO:0000256" key="7">
    <source>
        <dbReference type="ARBA" id="ARBA00023163"/>
    </source>
</evidence>
<keyword evidence="4" id="KW-0547">Nucleotide-binding</keyword>
<evidence type="ECO:0000256" key="6">
    <source>
        <dbReference type="ARBA" id="ARBA00022844"/>
    </source>
</evidence>
<proteinExistence type="predicted"/>
<keyword evidence="6" id="KW-0946">Virion</keyword>
<evidence type="ECO:0000256" key="4">
    <source>
        <dbReference type="ARBA" id="ARBA00022741"/>
    </source>
</evidence>
<evidence type="ECO:0000259" key="8">
    <source>
        <dbReference type="Pfam" id="PF19244"/>
    </source>
</evidence>
<sequence length="431" mass="50464">MEDRIEKIQSPQFEKNKFRDQLERIEHLADEAKQKVDFVSAHNPSVLKSIEIVENFLRKSHRLCYGGQAINAHLPKKHKFYDPKFNIPDYDFFTPDQEGDIKELGIALQEAGFTEISDREGMHKGTKKLYVNYIPVADLTQLDPQLYELLSEREFKAEGISYMDANTLRMLMYLELSRPKGEVERWSKVYERLLLLNEFAPSRHCKPYEKRFPKHLFSVKEIDSIMDFVIRERRVFAGADLGGFYKHSFGKTPNAKWIMNTHQPIYFFTPELEADTKHFTYELQHSSSRRTYITHVESKGGDLIPKMTMFLRNKTPFLVLLAESACHSFYNVPIKYNKYLRVATIDTLVTLFFSMSLLKYKYLSLKAMECLANELVEISYRARNHPDTFPFPFVSLLCSGHQKGLPSLIRDKVARIKVQRLEDKTKTKNEK</sequence>
<organism evidence="9">
    <name type="scientific">viral metagenome</name>
    <dbReference type="NCBI Taxonomy" id="1070528"/>
    <lineage>
        <taxon>unclassified sequences</taxon>
        <taxon>metagenomes</taxon>
        <taxon>organismal metagenomes</taxon>
    </lineage>
</organism>
<evidence type="ECO:0000256" key="5">
    <source>
        <dbReference type="ARBA" id="ARBA00022840"/>
    </source>
</evidence>
<dbReference type="AlphaFoldDB" id="A0A6C0JZN0"/>
<dbReference type="Pfam" id="PF19244">
    <property type="entry name" value="Poly_A_pol_cat"/>
    <property type="match status" value="1"/>
</dbReference>
<keyword evidence="7" id="KW-0804">Transcription</keyword>
<keyword evidence="2" id="KW-0507">mRNA processing</keyword>
<dbReference type="InterPro" id="IPR045355">
    <property type="entry name" value="PolyA_pol_cat_su"/>
</dbReference>
<reference evidence="9" key="1">
    <citation type="journal article" date="2020" name="Nature">
        <title>Giant virus diversity and host interactions through global metagenomics.</title>
        <authorList>
            <person name="Schulz F."/>
            <person name="Roux S."/>
            <person name="Paez-Espino D."/>
            <person name="Jungbluth S."/>
            <person name="Walsh D.A."/>
            <person name="Denef V.J."/>
            <person name="McMahon K.D."/>
            <person name="Konstantinidis K.T."/>
            <person name="Eloe-Fadrosh E.A."/>
            <person name="Kyrpides N.C."/>
            <person name="Woyke T."/>
        </authorList>
    </citation>
    <scope>NUCLEOTIDE SEQUENCE</scope>
    <source>
        <strain evidence="9">GVMAG-S-1101165-84</strain>
    </source>
</reference>
<feature type="domain" description="Poly(A) polymerase catalytic subunit" evidence="8">
    <location>
        <begin position="51"/>
        <end position="179"/>
    </location>
</feature>
<keyword evidence="3" id="KW-0808">Transferase</keyword>
<evidence type="ECO:0000256" key="2">
    <source>
        <dbReference type="ARBA" id="ARBA00022664"/>
    </source>
</evidence>
<evidence type="ECO:0000256" key="1">
    <source>
        <dbReference type="ARBA" id="ARBA00004328"/>
    </source>
</evidence>
<dbReference type="GO" id="GO:0006397">
    <property type="term" value="P:mRNA processing"/>
    <property type="evidence" value="ECO:0007669"/>
    <property type="project" value="UniProtKB-KW"/>
</dbReference>
<accession>A0A6C0JZN0</accession>
<dbReference type="GO" id="GO:0005524">
    <property type="term" value="F:ATP binding"/>
    <property type="evidence" value="ECO:0007669"/>
    <property type="project" value="UniProtKB-KW"/>
</dbReference>
<evidence type="ECO:0000256" key="3">
    <source>
        <dbReference type="ARBA" id="ARBA00022679"/>
    </source>
</evidence>
<evidence type="ECO:0000313" key="9">
    <source>
        <dbReference type="EMBL" id="QHU11255.1"/>
    </source>
</evidence>
<comment type="subcellular location">
    <subcellularLocation>
        <location evidence="1">Virion</location>
    </subcellularLocation>
</comment>
<keyword evidence="5" id="KW-0067">ATP-binding</keyword>